<dbReference type="EMBL" id="GBHO01006994">
    <property type="protein sequence ID" value="JAG36610.1"/>
    <property type="molecule type" value="Transcribed_RNA"/>
</dbReference>
<protein>
    <submittedName>
        <fullName evidence="1">Putative ATP-dependent RNA helicase TDRD9</fullName>
    </submittedName>
</protein>
<keyword evidence="1" id="KW-0378">Hydrolase</keyword>
<reference evidence="1" key="2">
    <citation type="submission" date="2014-07" db="EMBL/GenBank/DDBJ databases">
        <authorList>
            <person name="Hull J."/>
        </authorList>
    </citation>
    <scope>NUCLEOTIDE SEQUENCE</scope>
</reference>
<organism evidence="1">
    <name type="scientific">Lygus hesperus</name>
    <name type="common">Western plant bug</name>
    <dbReference type="NCBI Taxonomy" id="30085"/>
    <lineage>
        <taxon>Eukaryota</taxon>
        <taxon>Metazoa</taxon>
        <taxon>Ecdysozoa</taxon>
        <taxon>Arthropoda</taxon>
        <taxon>Hexapoda</taxon>
        <taxon>Insecta</taxon>
        <taxon>Pterygota</taxon>
        <taxon>Neoptera</taxon>
        <taxon>Paraneoptera</taxon>
        <taxon>Hemiptera</taxon>
        <taxon>Heteroptera</taxon>
        <taxon>Panheteroptera</taxon>
        <taxon>Cimicomorpha</taxon>
        <taxon>Miridae</taxon>
        <taxon>Mirini</taxon>
        <taxon>Lygus</taxon>
    </lineage>
</organism>
<evidence type="ECO:0000313" key="1">
    <source>
        <dbReference type="EMBL" id="JAG36610.1"/>
    </source>
</evidence>
<keyword evidence="1" id="KW-0347">Helicase</keyword>
<keyword evidence="1" id="KW-0547">Nucleotide-binding</keyword>
<gene>
    <name evidence="1" type="primary">TDRD9</name>
    <name evidence="1" type="ORF">CM83_51182</name>
</gene>
<reference evidence="1" key="1">
    <citation type="journal article" date="2014" name="PLoS ONE">
        <title>Transcriptome-Based Identification of ABC Transporters in the Western Tarnished Plant Bug Lygus hesperus.</title>
        <authorList>
            <person name="Hull J.J."/>
            <person name="Chaney K."/>
            <person name="Geib S.M."/>
            <person name="Fabrick J.A."/>
            <person name="Brent C.S."/>
            <person name="Walsh D."/>
            <person name="Lavine L.C."/>
        </authorList>
    </citation>
    <scope>NUCLEOTIDE SEQUENCE</scope>
</reference>
<name>A0A0A9Z4A7_LYGHE</name>
<accession>A0A0A9Z4A7</accession>
<dbReference type="GO" id="GO:0004386">
    <property type="term" value="F:helicase activity"/>
    <property type="evidence" value="ECO:0007669"/>
    <property type="project" value="UniProtKB-KW"/>
</dbReference>
<dbReference type="AlphaFoldDB" id="A0A0A9Z4A7"/>
<sequence>MDHMEPAKPGGTASNLLHNQSSIDSKQHQHVAYSPQQPGIHASYGFNPTQPSCDGNKIPGFVGLEVNNLSYPYNPYPSPYVVQQVQGQGYPMLHHAVAQETHHTTFPDPPPPYMQQHLLNQQPTQRVTIKEVPHKSSYCSWRKLMVGVFFTLLALKLIIACVW</sequence>
<keyword evidence="1" id="KW-0067">ATP-binding</keyword>
<proteinExistence type="predicted"/>